<dbReference type="RefSeq" id="WP_091749661.1">
    <property type="nucleotide sequence ID" value="NZ_FODY01000022.1"/>
</dbReference>
<dbReference type="AlphaFoldDB" id="A0A1H8XCP5"/>
<organism evidence="2 3">
    <name type="scientific">Propionispora vibrioides</name>
    <dbReference type="NCBI Taxonomy" id="112903"/>
    <lineage>
        <taxon>Bacteria</taxon>
        <taxon>Bacillati</taxon>
        <taxon>Bacillota</taxon>
        <taxon>Negativicutes</taxon>
        <taxon>Selenomonadales</taxon>
        <taxon>Sporomusaceae</taxon>
        <taxon>Propionispora</taxon>
    </lineage>
</organism>
<sequence>MRMAGNQQEVTLLAGVIGLALLFLLLLHGPVRLQAWLYPLARQAAQAKIQFETRHMERFETEHFVIKYTPADQASLALVGEAAEAAYQPVTQMMGYQPAGKTLIVIYPDKTELRKAFGWSGDQSAMGVYWGGAIQLLSPQAWLQQDGDQKEQFVRTGPMVHEYTHLVFDYMTNGNYPRWFTEGLAQYVEYRVNRYEWVTPQNKLTGNLYSMAELEGGFDDLPNQALAYRESLAAIRYIAEVHGQDKLNGIISRLQQGVPVKTAIETVLSMDYEQFNREWPAWGKDHMQQDTWDVK</sequence>
<protein>
    <submittedName>
        <fullName evidence="2">Peptidase MA superfamily protein</fullName>
    </submittedName>
</protein>
<evidence type="ECO:0000259" key="1">
    <source>
        <dbReference type="Pfam" id="PF13485"/>
    </source>
</evidence>
<reference evidence="2 3" key="1">
    <citation type="submission" date="2016-10" db="EMBL/GenBank/DDBJ databases">
        <authorList>
            <person name="de Groot N.N."/>
        </authorList>
    </citation>
    <scope>NUCLEOTIDE SEQUENCE [LARGE SCALE GENOMIC DNA]</scope>
    <source>
        <strain evidence="2 3">DSM 13305</strain>
    </source>
</reference>
<evidence type="ECO:0000313" key="2">
    <source>
        <dbReference type="EMBL" id="SEP37603.1"/>
    </source>
</evidence>
<proteinExistence type="predicted"/>
<dbReference type="STRING" id="112903.SAMN04490178_12239"/>
<dbReference type="EMBL" id="FODY01000022">
    <property type="protein sequence ID" value="SEP37603.1"/>
    <property type="molecule type" value="Genomic_DNA"/>
</dbReference>
<name>A0A1H8XCP5_9FIRM</name>
<dbReference type="OrthoDB" id="9787613at2"/>
<dbReference type="Proteomes" id="UP000198847">
    <property type="component" value="Unassembled WGS sequence"/>
</dbReference>
<keyword evidence="3" id="KW-1185">Reference proteome</keyword>
<evidence type="ECO:0000313" key="3">
    <source>
        <dbReference type="Proteomes" id="UP000198847"/>
    </source>
</evidence>
<feature type="domain" description="Peptidase MA-like" evidence="1">
    <location>
        <begin position="157"/>
        <end position="282"/>
    </location>
</feature>
<gene>
    <name evidence="2" type="ORF">SAMN04490178_12239</name>
</gene>
<dbReference type="Pfam" id="PF13485">
    <property type="entry name" value="Peptidase_MA_2"/>
    <property type="match status" value="1"/>
</dbReference>
<accession>A0A1H8XCP5</accession>
<dbReference type="InterPro" id="IPR039568">
    <property type="entry name" value="Peptidase_MA-like_dom"/>
</dbReference>